<evidence type="ECO:0000259" key="1">
    <source>
        <dbReference type="Pfam" id="PF12697"/>
    </source>
</evidence>
<dbReference type="SUPFAM" id="SSF53474">
    <property type="entry name" value="alpha/beta-Hydrolases"/>
    <property type="match status" value="1"/>
</dbReference>
<dbReference type="InterPro" id="IPR029058">
    <property type="entry name" value="AB_hydrolase_fold"/>
</dbReference>
<dbReference type="GO" id="GO:0016787">
    <property type="term" value="F:hydrolase activity"/>
    <property type="evidence" value="ECO:0007669"/>
    <property type="project" value="UniProtKB-KW"/>
</dbReference>
<protein>
    <submittedName>
        <fullName evidence="2">Alpha/beta fold hydrolase</fullName>
    </submittedName>
</protein>
<dbReference type="PANTHER" id="PTHR43689">
    <property type="entry name" value="HYDROLASE"/>
    <property type="match status" value="1"/>
</dbReference>
<dbReference type="Pfam" id="PF12697">
    <property type="entry name" value="Abhydrolase_6"/>
    <property type="match status" value="1"/>
</dbReference>
<evidence type="ECO:0000313" key="2">
    <source>
        <dbReference type="EMBL" id="MFC3985122.1"/>
    </source>
</evidence>
<sequence>MTPRVRCRRPATVERPVRVLMLYGLGGGPSTWNRFAELAGPDLELWEAALPWSAGDTGEWSRRGDTTSWVRAAIDEAGAVDLVVAHSFAANVLLEVLARDGGPAAVLVSPFYRASPAEFDWATIESYLHGFHGILDDGLRVSSEGRLAAGVRHDMALKLRERLGPYGWMRFFDAYLRSPMLDTAAVTVPCLVISGADDPAAPPRDGRTLAEALPHARFEILPAGHLPMIEQAHRFAELIGEFAATHHLEST</sequence>
<keyword evidence="3" id="KW-1185">Reference proteome</keyword>
<dbReference type="Proteomes" id="UP001595698">
    <property type="component" value="Unassembled WGS sequence"/>
</dbReference>
<proteinExistence type="predicted"/>
<dbReference type="InterPro" id="IPR000073">
    <property type="entry name" value="AB_hydrolase_1"/>
</dbReference>
<feature type="domain" description="AB hydrolase-1" evidence="1">
    <location>
        <begin position="24"/>
        <end position="237"/>
    </location>
</feature>
<gene>
    <name evidence="2" type="ORF">ACFOYY_33690</name>
</gene>
<accession>A0ABV8F8U7</accession>
<keyword evidence="2" id="KW-0378">Hydrolase</keyword>
<dbReference type="RefSeq" id="WP_386195138.1">
    <property type="nucleotide sequence ID" value="NZ_JBHSBC010000041.1"/>
</dbReference>
<name>A0ABV8F8U7_9ACTN</name>
<organism evidence="2 3">
    <name type="scientific">Streptosporangium jomthongense</name>
    <dbReference type="NCBI Taxonomy" id="1193683"/>
    <lineage>
        <taxon>Bacteria</taxon>
        <taxon>Bacillati</taxon>
        <taxon>Actinomycetota</taxon>
        <taxon>Actinomycetes</taxon>
        <taxon>Streptosporangiales</taxon>
        <taxon>Streptosporangiaceae</taxon>
        <taxon>Streptosporangium</taxon>
    </lineage>
</organism>
<reference evidence="3" key="1">
    <citation type="journal article" date="2019" name="Int. J. Syst. Evol. Microbiol.">
        <title>The Global Catalogue of Microorganisms (GCM) 10K type strain sequencing project: providing services to taxonomists for standard genome sequencing and annotation.</title>
        <authorList>
            <consortium name="The Broad Institute Genomics Platform"/>
            <consortium name="The Broad Institute Genome Sequencing Center for Infectious Disease"/>
            <person name="Wu L."/>
            <person name="Ma J."/>
        </authorList>
    </citation>
    <scope>NUCLEOTIDE SEQUENCE [LARGE SCALE GENOMIC DNA]</scope>
    <source>
        <strain evidence="3">TBRC 7912</strain>
    </source>
</reference>
<dbReference type="PANTHER" id="PTHR43689:SF8">
    <property type="entry name" value="ALPHA_BETA-HYDROLASES SUPERFAMILY PROTEIN"/>
    <property type="match status" value="1"/>
</dbReference>
<dbReference type="EMBL" id="JBHSBC010000041">
    <property type="protein sequence ID" value="MFC3985122.1"/>
    <property type="molecule type" value="Genomic_DNA"/>
</dbReference>
<comment type="caution">
    <text evidence="2">The sequence shown here is derived from an EMBL/GenBank/DDBJ whole genome shotgun (WGS) entry which is preliminary data.</text>
</comment>
<dbReference type="Gene3D" id="3.40.50.1820">
    <property type="entry name" value="alpha/beta hydrolase"/>
    <property type="match status" value="1"/>
</dbReference>
<evidence type="ECO:0000313" key="3">
    <source>
        <dbReference type="Proteomes" id="UP001595698"/>
    </source>
</evidence>